<dbReference type="GO" id="GO:0005506">
    <property type="term" value="F:iron ion binding"/>
    <property type="evidence" value="ECO:0007669"/>
    <property type="project" value="InterPro"/>
</dbReference>
<dbReference type="SUPFAM" id="SSF56003">
    <property type="entry name" value="Molybdenum cofactor-binding domain"/>
    <property type="match status" value="1"/>
</dbReference>
<keyword evidence="1" id="KW-0500">Molybdenum</keyword>
<reference evidence="4" key="1">
    <citation type="journal article" date="2014" name="Int. J. Syst. Evol. Microbiol.">
        <title>Complete genome sequence of Corynebacterium casei LMG S-19264T (=DSM 44701T), isolated from a smear-ripened cheese.</title>
        <authorList>
            <consortium name="US DOE Joint Genome Institute (JGI-PGF)"/>
            <person name="Walter F."/>
            <person name="Albersmeier A."/>
            <person name="Kalinowski J."/>
            <person name="Ruckert C."/>
        </authorList>
    </citation>
    <scope>NUCLEOTIDE SEQUENCE</scope>
    <source>
        <strain evidence="4">JCM 4815</strain>
    </source>
</reference>
<gene>
    <name evidence="4" type="ORF">GCM10010365_15710</name>
</gene>
<feature type="domain" description="Aldehyde oxidase/xanthine dehydrogenase a/b hammerhead" evidence="3">
    <location>
        <begin position="22"/>
        <end position="126"/>
    </location>
</feature>
<evidence type="ECO:0000259" key="3">
    <source>
        <dbReference type="SMART" id="SM01008"/>
    </source>
</evidence>
<dbReference type="GO" id="GO:0016491">
    <property type="term" value="F:oxidoreductase activity"/>
    <property type="evidence" value="ECO:0007669"/>
    <property type="project" value="UniProtKB-KW"/>
</dbReference>
<dbReference type="EMBL" id="BMVW01000002">
    <property type="protein sequence ID" value="GGY98005.1"/>
    <property type="molecule type" value="Genomic_DNA"/>
</dbReference>
<dbReference type="InterPro" id="IPR016208">
    <property type="entry name" value="Ald_Oxase/xanthine_DH-like"/>
</dbReference>
<dbReference type="InterPro" id="IPR037165">
    <property type="entry name" value="AldOxase/xan_DH_Mopterin-bd_sf"/>
</dbReference>
<dbReference type="PANTHER" id="PTHR11908">
    <property type="entry name" value="XANTHINE DEHYDROGENASE"/>
    <property type="match status" value="1"/>
</dbReference>
<evidence type="ECO:0000313" key="5">
    <source>
        <dbReference type="Proteomes" id="UP000622166"/>
    </source>
</evidence>
<protein>
    <submittedName>
        <fullName evidence="4">Xanthine dehydrogenase</fullName>
    </submittedName>
</protein>
<dbReference type="PANTHER" id="PTHR11908:SF132">
    <property type="entry name" value="ALDEHYDE OXIDASE 1-RELATED"/>
    <property type="match status" value="1"/>
</dbReference>
<sequence length="711" mass="75525">MSIVPRAIGTPLDRLDAPAKVRGAAPYAFEHPVERPAYLYPLQATVAAGRVTGLDVAAARAEPGVLAVLTHHDAPRLAVADDAELAVLQTDEIRYRGQIIGGVIAETPEIARHAAHLVRVECAERPHDVVLRPDRDDLYKPLNAARFGRGRGELQNGSPADTALGDVEAALASAEVALDATYTTPMNHHNPMEPHTAVAVWKGGELTVHCSTQGATVSRDLIAAALGLEPRRVRVVSPYVGGGFGAKISPHGYAVLAALAAQVVDRPVKFALTRRQMFSLVGYRPAAVQLVRLGAGPDGRLTAIAHDVIEQTAKAKGYAEQVAECTRWMYAAPHRRTTHRLAPLDLPVPTIMRAPGAAQGMFALESAMDEMAAACGLDPVEFRIRNEPGSHPETGLPFSSRHLVACLRDGARRFGWAGRDPAVRARRDGDWLVGTGVAASTYPSPRFPGNATTIRVGPDGHYTVMIAAADIGTGTWTALTQIAADALDVTVAEVELRIGDTALPDASPAGLSSGINSWGTSVVETARRLRALMESRHGGTVPPQGLEVTADMPDNADAARYGMYSFGAQFAEVRVHVGTGEVRVPRLLGVFDAGRVINPRTARSQLLGGMTMGLSMALHEEGVLDPRTGHVVNSDFAAYHIATNADVGALEAYWLDTEDRYTNPMGAKGIGEVCIVGTAAAIANAVHHATGVRVRDLPITLDKLLRRLSSD</sequence>
<dbReference type="Proteomes" id="UP000622166">
    <property type="component" value="Unassembled WGS sequence"/>
</dbReference>
<dbReference type="Pfam" id="PF20256">
    <property type="entry name" value="MoCoBD_2"/>
    <property type="match status" value="1"/>
</dbReference>
<dbReference type="InterPro" id="IPR036856">
    <property type="entry name" value="Ald_Oxase/Xan_DH_a/b_sf"/>
</dbReference>
<dbReference type="SUPFAM" id="SSF54665">
    <property type="entry name" value="CO dehydrogenase molybdoprotein N-domain-like"/>
    <property type="match status" value="1"/>
</dbReference>
<evidence type="ECO:0000256" key="2">
    <source>
        <dbReference type="ARBA" id="ARBA00023002"/>
    </source>
</evidence>
<name>A0A918UER4_9ACTN</name>
<dbReference type="InterPro" id="IPR046867">
    <property type="entry name" value="AldOxase/xan_DH_MoCoBD2"/>
</dbReference>
<keyword evidence="2" id="KW-0560">Oxidoreductase</keyword>
<evidence type="ECO:0000313" key="4">
    <source>
        <dbReference type="EMBL" id="GGY98005.1"/>
    </source>
</evidence>
<dbReference type="InterPro" id="IPR000674">
    <property type="entry name" value="Ald_Oxase/Xan_DH_a/b"/>
</dbReference>
<dbReference type="Gene3D" id="3.90.1170.50">
    <property type="entry name" value="Aldehyde oxidase/xanthine dehydrogenase, a/b hammerhead"/>
    <property type="match status" value="1"/>
</dbReference>
<dbReference type="AlphaFoldDB" id="A0A918UER4"/>
<reference evidence="4" key="2">
    <citation type="submission" date="2020-09" db="EMBL/GenBank/DDBJ databases">
        <authorList>
            <person name="Sun Q."/>
            <person name="Ohkuma M."/>
        </authorList>
    </citation>
    <scope>NUCLEOTIDE SEQUENCE</scope>
    <source>
        <strain evidence="4">JCM 4815</strain>
    </source>
</reference>
<dbReference type="Gene3D" id="3.30.365.10">
    <property type="entry name" value="Aldehyde oxidase/xanthine dehydrogenase, molybdopterin binding domain"/>
    <property type="match status" value="4"/>
</dbReference>
<dbReference type="InterPro" id="IPR008274">
    <property type="entry name" value="AldOxase/xan_DH_MoCoBD1"/>
</dbReference>
<dbReference type="SMART" id="SM01008">
    <property type="entry name" value="Ald_Xan_dh_C"/>
    <property type="match status" value="1"/>
</dbReference>
<dbReference type="Pfam" id="PF01315">
    <property type="entry name" value="Ald_Xan_dh_C"/>
    <property type="match status" value="1"/>
</dbReference>
<keyword evidence="5" id="KW-1185">Reference proteome</keyword>
<dbReference type="RefSeq" id="WP_189856694.1">
    <property type="nucleotide sequence ID" value="NZ_BMVW01000002.1"/>
</dbReference>
<comment type="caution">
    <text evidence="4">The sequence shown here is derived from an EMBL/GenBank/DDBJ whole genome shotgun (WGS) entry which is preliminary data.</text>
</comment>
<evidence type="ECO:0000256" key="1">
    <source>
        <dbReference type="ARBA" id="ARBA00022505"/>
    </source>
</evidence>
<dbReference type="Pfam" id="PF02738">
    <property type="entry name" value="MoCoBD_1"/>
    <property type="match status" value="1"/>
</dbReference>
<organism evidence="4 5">
    <name type="scientific">Streptomyces poonensis</name>
    <dbReference type="NCBI Taxonomy" id="68255"/>
    <lineage>
        <taxon>Bacteria</taxon>
        <taxon>Bacillati</taxon>
        <taxon>Actinomycetota</taxon>
        <taxon>Actinomycetes</taxon>
        <taxon>Kitasatosporales</taxon>
        <taxon>Streptomycetaceae</taxon>
        <taxon>Streptomyces</taxon>
    </lineage>
</organism>
<accession>A0A918UER4</accession>
<proteinExistence type="predicted"/>